<keyword evidence="2" id="KW-1133">Transmembrane helix</keyword>
<feature type="transmembrane region" description="Helical" evidence="2">
    <location>
        <begin position="16"/>
        <end position="35"/>
    </location>
</feature>
<feature type="transmembrane region" description="Helical" evidence="2">
    <location>
        <begin position="124"/>
        <end position="146"/>
    </location>
</feature>
<keyword evidence="4" id="KW-1185">Reference proteome</keyword>
<dbReference type="AlphaFoldDB" id="U5VU16"/>
<dbReference type="Proteomes" id="UP000017746">
    <property type="component" value="Chromosome"/>
</dbReference>
<dbReference type="OrthoDB" id="3286565at2"/>
<feature type="compositionally biased region" description="Low complexity" evidence="1">
    <location>
        <begin position="264"/>
        <end position="282"/>
    </location>
</feature>
<evidence type="ECO:0000256" key="2">
    <source>
        <dbReference type="SAM" id="Phobius"/>
    </source>
</evidence>
<gene>
    <name evidence="3" type="ORF">AFR_10375</name>
</gene>
<feature type="transmembrane region" description="Helical" evidence="2">
    <location>
        <begin position="68"/>
        <end position="87"/>
    </location>
</feature>
<evidence type="ECO:0000313" key="4">
    <source>
        <dbReference type="Proteomes" id="UP000017746"/>
    </source>
</evidence>
<dbReference type="eggNOG" id="COG3247">
    <property type="taxonomic scope" value="Bacteria"/>
</dbReference>
<evidence type="ECO:0000256" key="1">
    <source>
        <dbReference type="SAM" id="MobiDB-lite"/>
    </source>
</evidence>
<feature type="region of interest" description="Disordered" evidence="1">
    <location>
        <begin position="209"/>
        <end position="282"/>
    </location>
</feature>
<feature type="transmembrane region" description="Helical" evidence="2">
    <location>
        <begin position="152"/>
        <end position="173"/>
    </location>
</feature>
<dbReference type="KEGG" id="afs:AFR_10375"/>
<dbReference type="PATRIC" id="fig|1246995.3.peg.2114"/>
<proteinExistence type="predicted"/>
<dbReference type="EMBL" id="CP006272">
    <property type="protein sequence ID" value="AGZ40364.1"/>
    <property type="molecule type" value="Genomic_DNA"/>
</dbReference>
<dbReference type="STRING" id="1246995.AFR_10375"/>
<evidence type="ECO:0008006" key="5">
    <source>
        <dbReference type="Google" id="ProtNLM"/>
    </source>
</evidence>
<dbReference type="HOGENOM" id="CLU_054698_0_0_11"/>
<sequence>MLWSGSSPLSVVRDGMWGFLLFAGVAWLAIAWSVLRLEPAGVADVAGPVILFGAVTEVLRALAGTRTWWLNAGMAVLFAATGVIMMADGGGAWTTPAALIGWYLMVRGAADLAISMLTRESDRIWGLLMVVGVAEIGLGFFAASSFARTAEMVIVILGGAALARAVADLVAALRLREVSVAARAERLLELTPERAIGVAGYSAGLSDFEAGQPERSGRARHRAMPRTTTTTMAGQDASGPVPGTQLAAPEGYGAQGSQISGPLGSQISGAQGSQISGTQGSQISVAQGSGAQIGGAQASGQVQLSDEAQGSFHDEVLRTTADLDAMLALAGVTGAAVPGAAARAAADEQVEVPDTAEGAEVPAPEEVAHASAVARRQGPAQDDGSLPSLDAAARAAETASPGMDDTAIIARSRMVD</sequence>
<accession>U5VU16</accession>
<dbReference type="RefSeq" id="WP_023360168.1">
    <property type="nucleotide sequence ID" value="NC_022657.1"/>
</dbReference>
<protein>
    <recommendedName>
        <fullName evidence="5">DUF308 domain-containing protein</fullName>
    </recommendedName>
</protein>
<reference evidence="3 4" key="1">
    <citation type="journal article" date="2014" name="J. Biotechnol.">
        <title>Complete genome sequence of the actinobacterium Actinoplanes friuliensis HAG 010964, producer of the lipopeptide antibiotic friulimycin.</title>
        <authorList>
            <person name="Ruckert C."/>
            <person name="Szczepanowski R."/>
            <person name="Albersmeier A."/>
            <person name="Goesmann A."/>
            <person name="Fischer N."/>
            <person name="Steinkamper A."/>
            <person name="Puhler A."/>
            <person name="Biener R."/>
            <person name="Schwartz D."/>
            <person name="Kalinowski J."/>
        </authorList>
    </citation>
    <scope>NUCLEOTIDE SEQUENCE [LARGE SCALE GENOMIC DNA]</scope>
    <source>
        <strain evidence="3 4">DSM 7358</strain>
    </source>
</reference>
<name>U5VU16_9ACTN</name>
<keyword evidence="2" id="KW-0812">Transmembrane</keyword>
<organism evidence="3 4">
    <name type="scientific">Actinoplanes friuliensis DSM 7358</name>
    <dbReference type="NCBI Taxonomy" id="1246995"/>
    <lineage>
        <taxon>Bacteria</taxon>
        <taxon>Bacillati</taxon>
        <taxon>Actinomycetota</taxon>
        <taxon>Actinomycetes</taxon>
        <taxon>Micromonosporales</taxon>
        <taxon>Micromonosporaceae</taxon>
        <taxon>Actinoplanes</taxon>
    </lineage>
</organism>
<evidence type="ECO:0000313" key="3">
    <source>
        <dbReference type="EMBL" id="AGZ40364.1"/>
    </source>
</evidence>
<keyword evidence="2" id="KW-0472">Membrane</keyword>